<sequence length="785" mass="84390">MSKFSRRQLLIFFAGSAGAAVLGDKLFEGVSNVADAQTTPLTFTPIRLPHPLPIYQQQKNYLPTGIGQGQVLNASANTALSTYNVIDDVVVAPEYERYVIVGWGDKVFTNKDEYFGYNCDYTAFVPIGRTTEEGYLWVNHEYVSFPFSGLAPETPADLQGFPTAFASVIGRPLPSSNNIELQGEFLYNLGGSIVRISSRNASRHFKVVNDSKNRRIHGLSGLKINAQRKDAYKDVTSWGTLSYQQGDDKYLIGTGPAATEVFNISADGLGNKIIGTAYNCSGGITPWGTILSAEENFQGSSVFFVGVTEAVKPDGTQTGYTSGTTGATFGLVGEKYGWMVEIDPADPNFHPRKHTWLGRYRHENIALRVETGKRLVAYLGDDRRGGHTWKFVSSGTVSSPTSKANSQLFESGTLYVARYNPDGTGQWLPLQLNTPTNPIPPTTLSSVEFAALGSAQRDGRLPLPRRNGIAGQTQDGGAFNCDRTNETTALSGYQNKTLASFYPTQGAVLVDAFLAANLIGGTPTARPEDIEVHPFTKEVFIAYTDGAPGSDGYPDSRIFQVAKLNANVNATQQSGGIYKIIEDSADGTGTTFKWQKFAQGGEAGSIGGAGFANVDNLVFDTQANVWGVTDMSTSTHNGFNVGATGNQTTINHTVSGNVSNFTGVFGNNWLFFIPTSGPNAGQVLPFAYGPVRCEMTGPTFVGDTLIVAVQHPGEDCPINDGTLLNRSIEILNLDGTTFNQTRTVPRGSSWPSNISKNDGGQGQSTGVPRPSVIGIRRKNSTGRFI</sequence>
<dbReference type="PROSITE" id="PS51318">
    <property type="entry name" value="TAT"/>
    <property type="match status" value="1"/>
</dbReference>
<proteinExistence type="predicted"/>
<comment type="caution">
    <text evidence="3">The sequence shown here is derived from an EMBL/GenBank/DDBJ whole genome shotgun (WGS) entry which is preliminary data.</text>
</comment>
<dbReference type="Proteomes" id="UP000661112">
    <property type="component" value="Unassembled WGS sequence"/>
</dbReference>
<dbReference type="EMBL" id="JACJSG010000024">
    <property type="protein sequence ID" value="MBD2502485.1"/>
    <property type="molecule type" value="Genomic_DNA"/>
</dbReference>
<protein>
    <submittedName>
        <fullName evidence="3">PhoX family phosphatase</fullName>
    </submittedName>
</protein>
<feature type="chain" id="PRO_5045046730" evidence="2">
    <location>
        <begin position="20"/>
        <end position="785"/>
    </location>
</feature>
<evidence type="ECO:0000313" key="4">
    <source>
        <dbReference type="Proteomes" id="UP000661112"/>
    </source>
</evidence>
<accession>A0ABR8D5R8</accession>
<feature type="region of interest" description="Disordered" evidence="1">
    <location>
        <begin position="741"/>
        <end position="773"/>
    </location>
</feature>
<keyword evidence="2" id="KW-0732">Signal</keyword>
<evidence type="ECO:0000256" key="1">
    <source>
        <dbReference type="SAM" id="MobiDB-lite"/>
    </source>
</evidence>
<name>A0ABR8D5R8_9NOST</name>
<evidence type="ECO:0000256" key="2">
    <source>
        <dbReference type="SAM" id="SignalP"/>
    </source>
</evidence>
<dbReference type="InterPro" id="IPR006311">
    <property type="entry name" value="TAT_signal"/>
</dbReference>
<dbReference type="Pfam" id="PF05787">
    <property type="entry name" value="PhoX"/>
    <property type="match status" value="1"/>
</dbReference>
<dbReference type="RefSeq" id="WP_190474774.1">
    <property type="nucleotide sequence ID" value="NZ_JACJSG010000024.1"/>
</dbReference>
<evidence type="ECO:0000313" key="3">
    <source>
        <dbReference type="EMBL" id="MBD2502485.1"/>
    </source>
</evidence>
<gene>
    <name evidence="3" type="ORF">H6G83_18020</name>
</gene>
<dbReference type="InterPro" id="IPR008557">
    <property type="entry name" value="PhoX"/>
</dbReference>
<feature type="compositionally biased region" description="Polar residues" evidence="1">
    <location>
        <begin position="749"/>
        <end position="758"/>
    </location>
</feature>
<feature type="signal peptide" evidence="2">
    <location>
        <begin position="1"/>
        <end position="19"/>
    </location>
</feature>
<organism evidence="3 4">
    <name type="scientific">Anabaena azotica FACHB-119</name>
    <dbReference type="NCBI Taxonomy" id="947527"/>
    <lineage>
        <taxon>Bacteria</taxon>
        <taxon>Bacillati</taxon>
        <taxon>Cyanobacteriota</taxon>
        <taxon>Cyanophyceae</taxon>
        <taxon>Nostocales</taxon>
        <taxon>Nostocaceae</taxon>
        <taxon>Anabaena</taxon>
        <taxon>Anabaena azotica</taxon>
    </lineage>
</organism>
<reference evidence="3 4" key="1">
    <citation type="journal article" date="2020" name="ISME J.">
        <title>Comparative genomics reveals insights into cyanobacterial evolution and habitat adaptation.</title>
        <authorList>
            <person name="Chen M.Y."/>
            <person name="Teng W.K."/>
            <person name="Zhao L."/>
            <person name="Hu C.X."/>
            <person name="Zhou Y.K."/>
            <person name="Han B.P."/>
            <person name="Song L.R."/>
            <person name="Shu W.S."/>
        </authorList>
    </citation>
    <scope>NUCLEOTIDE SEQUENCE [LARGE SCALE GENOMIC DNA]</scope>
    <source>
        <strain evidence="3 4">FACHB-119</strain>
    </source>
</reference>
<keyword evidence="4" id="KW-1185">Reference proteome</keyword>
<dbReference type="PANTHER" id="PTHR35399">
    <property type="entry name" value="SLR8030 PROTEIN"/>
    <property type="match status" value="1"/>
</dbReference>
<dbReference type="PANTHER" id="PTHR35399:SF2">
    <property type="entry name" value="DUF839 DOMAIN-CONTAINING PROTEIN"/>
    <property type="match status" value="1"/>
</dbReference>